<feature type="compositionally biased region" description="Polar residues" evidence="4">
    <location>
        <begin position="89"/>
        <end position="119"/>
    </location>
</feature>
<dbReference type="InterPro" id="IPR001680">
    <property type="entry name" value="WD40_rpt"/>
</dbReference>
<dbReference type="Proteomes" id="UP001212997">
    <property type="component" value="Unassembled WGS sequence"/>
</dbReference>
<dbReference type="SMART" id="SM00320">
    <property type="entry name" value="WD40"/>
    <property type="match status" value="3"/>
</dbReference>
<reference evidence="6" key="1">
    <citation type="submission" date="2022-07" db="EMBL/GenBank/DDBJ databases">
        <title>Genome Sequence of Physisporinus lineatus.</title>
        <authorList>
            <person name="Buettner E."/>
        </authorList>
    </citation>
    <scope>NUCLEOTIDE SEQUENCE</scope>
    <source>
        <strain evidence="6">VT162</strain>
    </source>
</reference>
<feature type="compositionally biased region" description="Polar residues" evidence="4">
    <location>
        <begin position="204"/>
        <end position="213"/>
    </location>
</feature>
<evidence type="ECO:0000313" key="7">
    <source>
        <dbReference type="Proteomes" id="UP001212997"/>
    </source>
</evidence>
<feature type="region of interest" description="Disordered" evidence="4">
    <location>
        <begin position="896"/>
        <end position="992"/>
    </location>
</feature>
<feature type="compositionally biased region" description="Low complexity" evidence="4">
    <location>
        <begin position="125"/>
        <end position="137"/>
    </location>
</feature>
<feature type="repeat" description="WD" evidence="3">
    <location>
        <begin position="670"/>
        <end position="709"/>
    </location>
</feature>
<dbReference type="InterPro" id="IPR052791">
    <property type="entry name" value="SSM1_domain"/>
</dbReference>
<proteinExistence type="predicted"/>
<dbReference type="EMBL" id="JANAWD010000094">
    <property type="protein sequence ID" value="KAJ3487373.1"/>
    <property type="molecule type" value="Genomic_DNA"/>
</dbReference>
<dbReference type="InterPro" id="IPR015943">
    <property type="entry name" value="WD40/YVTN_repeat-like_dom_sf"/>
</dbReference>
<feature type="compositionally biased region" description="Basic and acidic residues" evidence="4">
    <location>
        <begin position="1079"/>
        <end position="1091"/>
    </location>
</feature>
<dbReference type="Gene3D" id="2.130.10.10">
    <property type="entry name" value="YVTN repeat-like/Quinoprotein amine dehydrogenase"/>
    <property type="match status" value="1"/>
</dbReference>
<evidence type="ECO:0000256" key="2">
    <source>
        <dbReference type="ARBA" id="ARBA00022737"/>
    </source>
</evidence>
<dbReference type="PANTHER" id="PTHR47438:SF1">
    <property type="entry name" value="PHOSPHATE METABOLISM PROTEIN 8-RELATED"/>
    <property type="match status" value="1"/>
</dbReference>
<feature type="repeat" description="WD" evidence="3">
    <location>
        <begin position="752"/>
        <end position="791"/>
    </location>
</feature>
<dbReference type="PROSITE" id="PS50294">
    <property type="entry name" value="WD_REPEATS_REGION"/>
    <property type="match status" value="1"/>
</dbReference>
<name>A0AAD5V8L9_9APHY</name>
<feature type="compositionally biased region" description="Polar residues" evidence="4">
    <location>
        <begin position="919"/>
        <end position="939"/>
    </location>
</feature>
<feature type="compositionally biased region" description="Pro residues" evidence="4">
    <location>
        <begin position="970"/>
        <end position="979"/>
    </location>
</feature>
<dbReference type="InterPro" id="IPR019775">
    <property type="entry name" value="WD40_repeat_CS"/>
</dbReference>
<dbReference type="PROSITE" id="PS00678">
    <property type="entry name" value="WD_REPEATS_1"/>
    <property type="match status" value="1"/>
</dbReference>
<protein>
    <recommendedName>
        <fullName evidence="5">F-box domain-containing protein</fullName>
    </recommendedName>
</protein>
<gene>
    <name evidence="6" type="ORF">NLI96_g3584</name>
</gene>
<evidence type="ECO:0000256" key="1">
    <source>
        <dbReference type="ARBA" id="ARBA00022574"/>
    </source>
</evidence>
<organism evidence="6 7">
    <name type="scientific">Meripilus lineatus</name>
    <dbReference type="NCBI Taxonomy" id="2056292"/>
    <lineage>
        <taxon>Eukaryota</taxon>
        <taxon>Fungi</taxon>
        <taxon>Dikarya</taxon>
        <taxon>Basidiomycota</taxon>
        <taxon>Agaricomycotina</taxon>
        <taxon>Agaricomycetes</taxon>
        <taxon>Polyporales</taxon>
        <taxon>Meripilaceae</taxon>
        <taxon>Meripilus</taxon>
    </lineage>
</organism>
<feature type="compositionally biased region" description="Low complexity" evidence="4">
    <location>
        <begin position="14"/>
        <end position="33"/>
    </location>
</feature>
<evidence type="ECO:0000313" key="6">
    <source>
        <dbReference type="EMBL" id="KAJ3487373.1"/>
    </source>
</evidence>
<dbReference type="Pfam" id="PF12937">
    <property type="entry name" value="F-box-like"/>
    <property type="match status" value="1"/>
</dbReference>
<comment type="caution">
    <text evidence="6">The sequence shown here is derived from an EMBL/GenBank/DDBJ whole genome shotgun (WGS) entry which is preliminary data.</text>
</comment>
<dbReference type="GO" id="GO:0006206">
    <property type="term" value="P:pyrimidine nucleobase metabolic process"/>
    <property type="evidence" value="ECO:0007669"/>
    <property type="project" value="TreeGrafter"/>
</dbReference>
<feature type="compositionally biased region" description="Low complexity" evidence="4">
    <location>
        <begin position="229"/>
        <end position="246"/>
    </location>
</feature>
<feature type="compositionally biased region" description="Polar residues" evidence="4">
    <location>
        <begin position="138"/>
        <end position="151"/>
    </location>
</feature>
<dbReference type="Pfam" id="PF00400">
    <property type="entry name" value="WD40"/>
    <property type="match status" value="2"/>
</dbReference>
<keyword evidence="1 3" id="KW-0853">WD repeat</keyword>
<evidence type="ECO:0000256" key="4">
    <source>
        <dbReference type="SAM" id="MobiDB-lite"/>
    </source>
</evidence>
<dbReference type="Gene3D" id="1.20.1280.50">
    <property type="match status" value="1"/>
</dbReference>
<evidence type="ECO:0000259" key="5">
    <source>
        <dbReference type="PROSITE" id="PS50181"/>
    </source>
</evidence>
<dbReference type="InterPro" id="IPR036047">
    <property type="entry name" value="F-box-like_dom_sf"/>
</dbReference>
<feature type="compositionally biased region" description="Basic and acidic residues" evidence="4">
    <location>
        <begin position="1059"/>
        <end position="1070"/>
    </location>
</feature>
<dbReference type="GO" id="GO:0008252">
    <property type="term" value="F:nucleotidase activity"/>
    <property type="evidence" value="ECO:0007669"/>
    <property type="project" value="TreeGrafter"/>
</dbReference>
<feature type="region of interest" description="Disordered" evidence="4">
    <location>
        <begin position="1053"/>
        <end position="1096"/>
    </location>
</feature>
<dbReference type="GO" id="GO:0009166">
    <property type="term" value="P:nucleotide catabolic process"/>
    <property type="evidence" value="ECO:0007669"/>
    <property type="project" value="TreeGrafter"/>
</dbReference>
<feature type="domain" description="F-box" evidence="5">
    <location>
        <begin position="578"/>
        <end position="624"/>
    </location>
</feature>
<feature type="compositionally biased region" description="Low complexity" evidence="4">
    <location>
        <begin position="304"/>
        <end position="329"/>
    </location>
</feature>
<dbReference type="PROSITE" id="PS50181">
    <property type="entry name" value="FBOX"/>
    <property type="match status" value="1"/>
</dbReference>
<feature type="compositionally biased region" description="Low complexity" evidence="4">
    <location>
        <begin position="264"/>
        <end position="277"/>
    </location>
</feature>
<feature type="region of interest" description="Disordered" evidence="4">
    <location>
        <begin position="1"/>
        <end position="185"/>
    </location>
</feature>
<dbReference type="InterPro" id="IPR001810">
    <property type="entry name" value="F-box_dom"/>
</dbReference>
<feature type="compositionally biased region" description="Polar residues" evidence="4">
    <location>
        <begin position="247"/>
        <end position="262"/>
    </location>
</feature>
<keyword evidence="2" id="KW-0677">Repeat</keyword>
<dbReference type="PANTHER" id="PTHR47438">
    <property type="entry name" value="PHOSPHATE METABOLISM PROTEIN 8-RELATED"/>
    <property type="match status" value="1"/>
</dbReference>
<feature type="compositionally biased region" description="Polar residues" evidence="4">
    <location>
        <begin position="39"/>
        <end position="51"/>
    </location>
</feature>
<feature type="region of interest" description="Disordered" evidence="4">
    <location>
        <begin position="1177"/>
        <end position="1200"/>
    </location>
</feature>
<feature type="compositionally biased region" description="Low complexity" evidence="4">
    <location>
        <begin position="154"/>
        <end position="173"/>
    </location>
</feature>
<keyword evidence="7" id="KW-1185">Reference proteome</keyword>
<evidence type="ECO:0000256" key="3">
    <source>
        <dbReference type="PROSITE-ProRule" id="PRU00221"/>
    </source>
</evidence>
<feature type="compositionally biased region" description="Polar residues" evidence="4">
    <location>
        <begin position="58"/>
        <end position="74"/>
    </location>
</feature>
<feature type="compositionally biased region" description="Acidic residues" evidence="4">
    <location>
        <begin position="1184"/>
        <end position="1200"/>
    </location>
</feature>
<dbReference type="AlphaFoldDB" id="A0AAD5V8L9"/>
<dbReference type="PROSITE" id="PS50082">
    <property type="entry name" value="WD_REPEATS_2"/>
    <property type="match status" value="2"/>
</dbReference>
<sequence>MLAKAPSETPSRYSRSTTRSSISIAASTSSTTSKPRALSSASVNSDTSGVSTIVPLRTRNNVGNTDSGRRSPNATPVPSPKKPQPASGIPTTANRRMSALPTPSSLRTITAENNVSVASSARVPSGSVSNTRSTSSVHRQSLPASSVSTSPVKRAAPSVAASRIARSVSVSVHPTPPTPSSTANAKVASTSISVASVTVGIQGQVKSSPSVISTPRARVASMTTPVKVTSSPHSSSPLATSALSRSNASTDVSSPRPSTSKARPSAPSTPKTSPAKSVRAPNLHQTPPSAKKLSPSPRKLVKKSSAVSLAASQSHLSQQSQQSLSQSQSTPWSEENTLQETAVLLADSPAVRGRKFVNGVLDLSESPLLRVAVDGKMRVNGNGKMDDDHDHEHFWDGDDMTLEMYTEVNDGELDEDMEGALNEVHRLHLRKLLNYKRLLERAQASSAAQLHALQAEVRILRQKERDRDQHNLLGNGENPFTVADTDEYCVCGGKKKKKRGYWSGYRDEEEDEDEGGTGIDLATALKGGTFNEIEVRKAVRGLSRDDRMRLIALILDSCMPGDIRLQILLLEKYAKSTYDIIGHLAPDLVFKVFRYLSVQELLGVEVVSKKWQEMVHLPALWKFHCLRITSTDPTPVRSPAKPEGWEVLYRSLHHRESNFKNGLPQSVRFLNGHTNYCTTLLLRGKRLISGSYDETIRFWDIETGEMKKCLQVKKPVSCVDFLADEEVFVVGFHDVGRVHLFSSLTFTPLQQLAGHLNGIRAVALSSKNLVSAGADKALVCWDWRAGTKIVRFGQQTTVNIGVQIIGGSSPEEGERVVSVTIDGIVRVFSIRRREMVSQFKLAELGGSDPVINAKLFNVGKAPDNMLQWFAAKGTQMTCATKSVILHLQWTEEEAQPHSAHPISATGLLSPEKTRPASPALSQVSRPRTQSSLSKSTSFATPGRRISGPPSTGPMSAMKPHGRLSLNIQSPPAPPTPISPSPRNSLPGGLGSSVGGSVGSGGFAIRFGRAAVLTAPPKLVGVVETPDVAAGAVDPLKRRVVTATRFSTRTGSTRTIYMSTHRDKDSSKPISEDDENEDSSSPKDKEHDKDLRTVSPSIDVDTDIVPLTGAWAALAEADGPSAAGIRGCMGALPAKFQGLATPDKNPMSMQLSHEEVVVGCTDGTIYVMKFVGYEYRKEHKKTGEDPLDGSDDSLDNTSDID</sequence>
<feature type="region of interest" description="Disordered" evidence="4">
    <location>
        <begin position="204"/>
        <end position="335"/>
    </location>
</feature>
<dbReference type="SUPFAM" id="SSF81383">
    <property type="entry name" value="F-box domain"/>
    <property type="match status" value="1"/>
</dbReference>
<accession>A0AAD5V8L9</accession>
<dbReference type="InterPro" id="IPR036322">
    <property type="entry name" value="WD40_repeat_dom_sf"/>
</dbReference>
<dbReference type="SUPFAM" id="SSF50978">
    <property type="entry name" value="WD40 repeat-like"/>
    <property type="match status" value="1"/>
</dbReference>